<accession>A0AAE0SX93</accession>
<evidence type="ECO:0000313" key="3">
    <source>
        <dbReference type="Proteomes" id="UP001195483"/>
    </source>
</evidence>
<dbReference type="Proteomes" id="UP001195483">
    <property type="component" value="Unassembled WGS sequence"/>
</dbReference>
<sequence length="62" mass="7221">MFVVSLFLPTKSCYLQILTSYKGNWEEDGRKKPGDDLEKEARHMNMNNSRISCSRPLNLEKT</sequence>
<dbReference type="EMBL" id="JAEAOA010000455">
    <property type="protein sequence ID" value="KAK3599494.1"/>
    <property type="molecule type" value="Genomic_DNA"/>
</dbReference>
<evidence type="ECO:0000256" key="1">
    <source>
        <dbReference type="SAM" id="MobiDB-lite"/>
    </source>
</evidence>
<protein>
    <submittedName>
        <fullName evidence="2">Uncharacterized protein</fullName>
    </submittedName>
</protein>
<dbReference type="AlphaFoldDB" id="A0AAE0SX93"/>
<evidence type="ECO:0000313" key="2">
    <source>
        <dbReference type="EMBL" id="KAK3599494.1"/>
    </source>
</evidence>
<reference evidence="2" key="3">
    <citation type="submission" date="2023-05" db="EMBL/GenBank/DDBJ databases">
        <authorList>
            <person name="Smith C.H."/>
        </authorList>
    </citation>
    <scope>NUCLEOTIDE SEQUENCE</scope>
    <source>
        <strain evidence="2">CHS0354</strain>
        <tissue evidence="2">Mantle</tissue>
    </source>
</reference>
<gene>
    <name evidence="2" type="ORF">CHS0354_006628</name>
</gene>
<comment type="caution">
    <text evidence="2">The sequence shown here is derived from an EMBL/GenBank/DDBJ whole genome shotgun (WGS) entry which is preliminary data.</text>
</comment>
<reference evidence="2" key="2">
    <citation type="journal article" date="2021" name="Genome Biol. Evol.">
        <title>Developing a high-quality reference genome for a parasitic bivalve with doubly uniparental inheritance (Bivalvia: Unionida).</title>
        <authorList>
            <person name="Smith C.H."/>
        </authorList>
    </citation>
    <scope>NUCLEOTIDE SEQUENCE</scope>
    <source>
        <strain evidence="2">CHS0354</strain>
        <tissue evidence="2">Mantle</tissue>
    </source>
</reference>
<keyword evidence="3" id="KW-1185">Reference proteome</keyword>
<proteinExistence type="predicted"/>
<feature type="region of interest" description="Disordered" evidence="1">
    <location>
        <begin position="41"/>
        <end position="62"/>
    </location>
</feature>
<feature type="non-terminal residue" evidence="2">
    <location>
        <position position="62"/>
    </location>
</feature>
<reference evidence="2" key="1">
    <citation type="journal article" date="2021" name="Genome Biol. Evol.">
        <title>A High-Quality Reference Genome for a Parasitic Bivalve with Doubly Uniparental Inheritance (Bivalvia: Unionida).</title>
        <authorList>
            <person name="Smith C.H."/>
        </authorList>
    </citation>
    <scope>NUCLEOTIDE SEQUENCE</scope>
    <source>
        <strain evidence="2">CHS0354</strain>
    </source>
</reference>
<name>A0AAE0SX93_9BIVA</name>
<organism evidence="2 3">
    <name type="scientific">Potamilus streckersoni</name>
    <dbReference type="NCBI Taxonomy" id="2493646"/>
    <lineage>
        <taxon>Eukaryota</taxon>
        <taxon>Metazoa</taxon>
        <taxon>Spiralia</taxon>
        <taxon>Lophotrochozoa</taxon>
        <taxon>Mollusca</taxon>
        <taxon>Bivalvia</taxon>
        <taxon>Autobranchia</taxon>
        <taxon>Heteroconchia</taxon>
        <taxon>Palaeoheterodonta</taxon>
        <taxon>Unionida</taxon>
        <taxon>Unionoidea</taxon>
        <taxon>Unionidae</taxon>
        <taxon>Ambleminae</taxon>
        <taxon>Lampsilini</taxon>
        <taxon>Potamilus</taxon>
    </lineage>
</organism>